<dbReference type="SMART" id="SM00228">
    <property type="entry name" value="PDZ"/>
    <property type="match status" value="1"/>
</dbReference>
<sequence>MIEGSSPSVVQAEAAEIDWTAVSDAVSNSVVSIQVASQDGAGQGSGVVWDDQGHVVTNHHVVESAANGGQIAVTIGNRAYPATLVGSDAATDLAVVKLDEIPEGLAAITRGDSTALEVGQDVMAVGNPLGLSGSVTTGIVSALDRPVSTGQIKNSLVVTNAIQTSAPLNPGNSGGALVDSTGALVGINSSIATIGGAEGASGSIGIGFAIPVNLVDNIAGQIIENGAVQHAYLGTSTTTGQAALSDGSAVLGAEVQEVVGDGPAEAAGIKKGDLIVAINDVSITSSEHLVGTVRALKVDETASFTVIRDGKEQTFEVTMGVSPDL</sequence>
<comment type="similarity">
    <text evidence="1">Belongs to the peptidase S1C family.</text>
</comment>
<dbReference type="InterPro" id="IPR009003">
    <property type="entry name" value="Peptidase_S1_PA"/>
</dbReference>
<dbReference type="InterPro" id="IPR051201">
    <property type="entry name" value="Chloro_Bact_Ser_Proteases"/>
</dbReference>
<dbReference type="SUPFAM" id="SSF50156">
    <property type="entry name" value="PDZ domain-like"/>
    <property type="match status" value="1"/>
</dbReference>
<keyword evidence="2" id="KW-0645">Protease</keyword>
<dbReference type="PROSITE" id="PS50106">
    <property type="entry name" value="PDZ"/>
    <property type="match status" value="1"/>
</dbReference>
<dbReference type="Pfam" id="PF13180">
    <property type="entry name" value="PDZ_2"/>
    <property type="match status" value="1"/>
</dbReference>
<evidence type="ECO:0000259" key="4">
    <source>
        <dbReference type="PROSITE" id="PS50106"/>
    </source>
</evidence>
<dbReference type="EMBL" id="PXVD01000003">
    <property type="protein sequence ID" value="MDJ1370153.1"/>
    <property type="molecule type" value="Genomic_DNA"/>
</dbReference>
<dbReference type="Pfam" id="PF13365">
    <property type="entry name" value="Trypsin_2"/>
    <property type="match status" value="1"/>
</dbReference>
<evidence type="ECO:0000313" key="6">
    <source>
        <dbReference type="Proteomes" id="UP001170379"/>
    </source>
</evidence>
<comment type="caution">
    <text evidence="5">The sequence shown here is derived from an EMBL/GenBank/DDBJ whole genome shotgun (WGS) entry which is preliminary data.</text>
</comment>
<name>A0ABT7C4V8_9MICO</name>
<dbReference type="PRINTS" id="PR00834">
    <property type="entry name" value="PROTEASES2C"/>
</dbReference>
<dbReference type="InterPro" id="IPR043504">
    <property type="entry name" value="Peptidase_S1_PA_chymotrypsin"/>
</dbReference>
<proteinExistence type="inferred from homology"/>
<evidence type="ECO:0000256" key="2">
    <source>
        <dbReference type="ARBA" id="ARBA00022670"/>
    </source>
</evidence>
<dbReference type="PANTHER" id="PTHR43343:SF3">
    <property type="entry name" value="PROTEASE DO-LIKE 8, CHLOROPLASTIC"/>
    <property type="match status" value="1"/>
</dbReference>
<dbReference type="SUPFAM" id="SSF50494">
    <property type="entry name" value="Trypsin-like serine proteases"/>
    <property type="match status" value="1"/>
</dbReference>
<protein>
    <submittedName>
        <fullName evidence="5">PDZ domain-containing protein</fullName>
    </submittedName>
</protein>
<dbReference type="InterPro" id="IPR001940">
    <property type="entry name" value="Peptidase_S1C"/>
</dbReference>
<organism evidence="5 6">
    <name type="scientific">Gulosibacter molinativorax</name>
    <dbReference type="NCBI Taxonomy" id="256821"/>
    <lineage>
        <taxon>Bacteria</taxon>
        <taxon>Bacillati</taxon>
        <taxon>Actinomycetota</taxon>
        <taxon>Actinomycetes</taxon>
        <taxon>Micrococcales</taxon>
        <taxon>Microbacteriaceae</taxon>
        <taxon>Gulosibacter</taxon>
    </lineage>
</organism>
<evidence type="ECO:0000313" key="5">
    <source>
        <dbReference type="EMBL" id="MDJ1370153.1"/>
    </source>
</evidence>
<gene>
    <name evidence="5" type="ORF">C7K25_01995</name>
</gene>
<feature type="domain" description="PDZ" evidence="4">
    <location>
        <begin position="211"/>
        <end position="288"/>
    </location>
</feature>
<evidence type="ECO:0000256" key="1">
    <source>
        <dbReference type="ARBA" id="ARBA00010541"/>
    </source>
</evidence>
<keyword evidence="3" id="KW-0378">Hydrolase</keyword>
<evidence type="ECO:0000256" key="3">
    <source>
        <dbReference type="ARBA" id="ARBA00022801"/>
    </source>
</evidence>
<dbReference type="Proteomes" id="UP001170379">
    <property type="component" value="Unassembled WGS sequence"/>
</dbReference>
<reference evidence="5" key="2">
    <citation type="journal article" date="2022" name="Sci. Rep.">
        <title>In silico prediction of the enzymes involved in the degradation of the herbicide molinate by Gulosibacter molinativorax ON4T.</title>
        <authorList>
            <person name="Lopes A.R."/>
            <person name="Bunin E."/>
            <person name="Viana A.T."/>
            <person name="Froufe H."/>
            <person name="Munoz-Merida A."/>
            <person name="Pinho D."/>
            <person name="Figueiredo J."/>
            <person name="Barroso C."/>
            <person name="Vaz-Moreira I."/>
            <person name="Bellanger X."/>
            <person name="Egas C."/>
            <person name="Nunes O.C."/>
        </authorList>
    </citation>
    <scope>NUCLEOTIDE SEQUENCE</scope>
    <source>
        <strain evidence="5">ON4</strain>
    </source>
</reference>
<keyword evidence="6" id="KW-1185">Reference proteome</keyword>
<dbReference type="Gene3D" id="2.40.10.10">
    <property type="entry name" value="Trypsin-like serine proteases"/>
    <property type="match status" value="2"/>
</dbReference>
<reference evidence="5" key="1">
    <citation type="submission" date="2018-03" db="EMBL/GenBank/DDBJ databases">
        <authorList>
            <person name="Nunes O.C."/>
            <person name="Lopes A.R."/>
            <person name="Froufe H."/>
            <person name="Munoz-Merida A."/>
            <person name="Barroso C."/>
            <person name="Egas C."/>
        </authorList>
    </citation>
    <scope>NUCLEOTIDE SEQUENCE</scope>
    <source>
        <strain evidence="5">ON4</strain>
    </source>
</reference>
<dbReference type="Gene3D" id="2.30.42.10">
    <property type="match status" value="1"/>
</dbReference>
<dbReference type="InterPro" id="IPR001478">
    <property type="entry name" value="PDZ"/>
</dbReference>
<dbReference type="InterPro" id="IPR036034">
    <property type="entry name" value="PDZ_sf"/>
</dbReference>
<dbReference type="PANTHER" id="PTHR43343">
    <property type="entry name" value="PEPTIDASE S12"/>
    <property type="match status" value="1"/>
</dbReference>
<accession>A0ABT7C4V8</accession>